<gene>
    <name evidence="1" type="ORF">AXW67_30840</name>
</gene>
<evidence type="ECO:0000313" key="2">
    <source>
        <dbReference type="Proteomes" id="UP000077173"/>
    </source>
</evidence>
<dbReference type="EMBL" id="LSEF01000114">
    <property type="protein sequence ID" value="OAF07320.1"/>
    <property type="molecule type" value="Genomic_DNA"/>
</dbReference>
<accession>A0A176YMR0</accession>
<comment type="caution">
    <text evidence="1">The sequence shown here is derived from an EMBL/GenBank/DDBJ whole genome shotgun (WGS) entry which is preliminary data.</text>
</comment>
<name>A0A176YMR0_9BRAD</name>
<proteinExistence type="predicted"/>
<sequence length="63" mass="6974">MFAFCERGRIVVGVPLMQSTERMRLLTTEALRIFAGAFRTGPATAPAIALKRLWLRRAAGIGR</sequence>
<organism evidence="1 2">
    <name type="scientific">Bradyrhizobium neotropicale</name>
    <dbReference type="NCBI Taxonomy" id="1497615"/>
    <lineage>
        <taxon>Bacteria</taxon>
        <taxon>Pseudomonadati</taxon>
        <taxon>Pseudomonadota</taxon>
        <taxon>Alphaproteobacteria</taxon>
        <taxon>Hyphomicrobiales</taxon>
        <taxon>Nitrobacteraceae</taxon>
        <taxon>Bradyrhizobium</taxon>
    </lineage>
</organism>
<protein>
    <submittedName>
        <fullName evidence="1">Uncharacterized protein</fullName>
    </submittedName>
</protein>
<reference evidence="1 2" key="1">
    <citation type="submission" date="2016-02" db="EMBL/GenBank/DDBJ databases">
        <title>Draft genome sequence of the strain BR 10247T Bradyrhizobium neotropicale isolated from nodules of Centrolobium paraense.</title>
        <authorList>
            <person name="Simoes-Araujo J.L."/>
            <person name="Barauna A.C."/>
            <person name="Silva K."/>
            <person name="Zilli J.E."/>
        </authorList>
    </citation>
    <scope>NUCLEOTIDE SEQUENCE [LARGE SCALE GENOMIC DNA]</scope>
    <source>
        <strain evidence="1 2">BR 10247</strain>
    </source>
</reference>
<keyword evidence="2" id="KW-1185">Reference proteome</keyword>
<dbReference type="Proteomes" id="UP000077173">
    <property type="component" value="Unassembled WGS sequence"/>
</dbReference>
<evidence type="ECO:0000313" key="1">
    <source>
        <dbReference type="EMBL" id="OAF07320.1"/>
    </source>
</evidence>
<dbReference type="AlphaFoldDB" id="A0A176YMR0"/>
<dbReference type="GeneID" id="32582579"/>